<evidence type="ECO:0000313" key="2">
    <source>
        <dbReference type="Proteomes" id="UP001054945"/>
    </source>
</evidence>
<proteinExistence type="predicted"/>
<keyword evidence="2" id="KW-1185">Reference proteome</keyword>
<organism evidence="1 2">
    <name type="scientific">Caerostris extrusa</name>
    <name type="common">Bark spider</name>
    <name type="synonym">Caerostris bankana</name>
    <dbReference type="NCBI Taxonomy" id="172846"/>
    <lineage>
        <taxon>Eukaryota</taxon>
        <taxon>Metazoa</taxon>
        <taxon>Ecdysozoa</taxon>
        <taxon>Arthropoda</taxon>
        <taxon>Chelicerata</taxon>
        <taxon>Arachnida</taxon>
        <taxon>Araneae</taxon>
        <taxon>Araneomorphae</taxon>
        <taxon>Entelegynae</taxon>
        <taxon>Araneoidea</taxon>
        <taxon>Araneidae</taxon>
        <taxon>Caerostris</taxon>
    </lineage>
</organism>
<dbReference type="AlphaFoldDB" id="A0AAV4QXP6"/>
<sequence length="66" mass="7454">MDSYQILRSDIAEHQLTRRPSILKAIALKASILFINKAVWGTLLRPDLVVQKGKHIFLVDVTSAPR</sequence>
<dbReference type="Proteomes" id="UP001054945">
    <property type="component" value="Unassembled WGS sequence"/>
</dbReference>
<comment type="caution">
    <text evidence="1">The sequence shown here is derived from an EMBL/GenBank/DDBJ whole genome shotgun (WGS) entry which is preliminary data.</text>
</comment>
<reference evidence="1 2" key="1">
    <citation type="submission" date="2021-06" db="EMBL/GenBank/DDBJ databases">
        <title>Caerostris extrusa draft genome.</title>
        <authorList>
            <person name="Kono N."/>
            <person name="Arakawa K."/>
        </authorList>
    </citation>
    <scope>NUCLEOTIDE SEQUENCE [LARGE SCALE GENOMIC DNA]</scope>
</reference>
<protein>
    <submittedName>
        <fullName evidence="1">Uncharacterized protein</fullName>
    </submittedName>
</protein>
<evidence type="ECO:0000313" key="1">
    <source>
        <dbReference type="EMBL" id="GIY14035.1"/>
    </source>
</evidence>
<dbReference type="EMBL" id="BPLR01007037">
    <property type="protein sequence ID" value="GIY14035.1"/>
    <property type="molecule type" value="Genomic_DNA"/>
</dbReference>
<name>A0AAV4QXP6_CAEEX</name>
<accession>A0AAV4QXP6</accession>
<gene>
    <name evidence="1" type="ORF">CEXT_720641</name>
</gene>